<accession>A0A6G7PYB7</accession>
<gene>
    <name evidence="1" type="ORF">G4V39_10535</name>
</gene>
<dbReference type="AlphaFoldDB" id="A0A6G7PYB7"/>
<reference evidence="1 2" key="1">
    <citation type="submission" date="2020-02" db="EMBL/GenBank/DDBJ databases">
        <title>Genome analysis of Thermosulfuriphilus ammonigenes ST65T, an anaerobic thermophilic chemolithoautotrophic bacterium isolated from a deep-sea hydrothermal vent.</title>
        <authorList>
            <person name="Slobodkina G."/>
            <person name="Allioux M."/>
            <person name="Merkel A."/>
            <person name="Alain K."/>
            <person name="Jebbar M."/>
            <person name="Slobodkin A."/>
        </authorList>
    </citation>
    <scope>NUCLEOTIDE SEQUENCE [LARGE SCALE GENOMIC DNA]</scope>
    <source>
        <strain evidence="1 2">ST65</strain>
    </source>
</reference>
<sequence length="190" mass="22278">MSLTPEEKKAQATAVIREKMARAQELFTRFGQDFLSEEGIVRLLRRYRQGIERSNQAMAQVGTFAECKVCSVDEGRGCCKVGLENETTVIILLLNHLLDHPVPQEREVEEGCFFVGKQGCRLLAKPYLCRDYFCRRHFEKIAKEKMIFVTQELHQELETLYLLEEALIKRLRERLGGFLLDFQTRNYPWW</sequence>
<protein>
    <submittedName>
        <fullName evidence="1">Uncharacterized protein</fullName>
    </submittedName>
</protein>
<proteinExistence type="predicted"/>
<evidence type="ECO:0000313" key="1">
    <source>
        <dbReference type="EMBL" id="QIJ72684.1"/>
    </source>
</evidence>
<keyword evidence="2" id="KW-1185">Reference proteome</keyword>
<dbReference type="RefSeq" id="WP_166032900.1">
    <property type="nucleotide sequence ID" value="NZ_CP048877.1"/>
</dbReference>
<name>A0A6G7PYB7_9BACT</name>
<dbReference type="EMBL" id="CP048877">
    <property type="protein sequence ID" value="QIJ72684.1"/>
    <property type="molecule type" value="Genomic_DNA"/>
</dbReference>
<dbReference type="KEGG" id="tav:G4V39_10535"/>
<organism evidence="1 2">
    <name type="scientific">Thermosulfuriphilus ammonigenes</name>
    <dbReference type="NCBI Taxonomy" id="1936021"/>
    <lineage>
        <taxon>Bacteria</taxon>
        <taxon>Pseudomonadati</taxon>
        <taxon>Thermodesulfobacteriota</taxon>
        <taxon>Thermodesulfobacteria</taxon>
        <taxon>Thermodesulfobacteriales</taxon>
        <taxon>Thermodesulfobacteriaceae</taxon>
        <taxon>Thermosulfuriphilus</taxon>
    </lineage>
</organism>
<evidence type="ECO:0000313" key="2">
    <source>
        <dbReference type="Proteomes" id="UP000502179"/>
    </source>
</evidence>
<dbReference type="Proteomes" id="UP000502179">
    <property type="component" value="Chromosome"/>
</dbReference>